<gene>
    <name evidence="2" type="ORF">CK203_106961</name>
</gene>
<protein>
    <submittedName>
        <fullName evidence="2">Uncharacterized protein</fullName>
    </submittedName>
</protein>
<evidence type="ECO:0000313" key="3">
    <source>
        <dbReference type="Proteomes" id="UP000288805"/>
    </source>
</evidence>
<reference evidence="2 3" key="1">
    <citation type="journal article" date="2018" name="PLoS Genet.">
        <title>Population sequencing reveals clonal diversity and ancestral inbreeding in the grapevine cultivar Chardonnay.</title>
        <authorList>
            <person name="Roach M.J."/>
            <person name="Johnson D.L."/>
            <person name="Bohlmann J."/>
            <person name="van Vuuren H.J."/>
            <person name="Jones S.J."/>
            <person name="Pretorius I.S."/>
            <person name="Schmidt S.A."/>
            <person name="Borneman A.R."/>
        </authorList>
    </citation>
    <scope>NUCLEOTIDE SEQUENCE [LARGE SCALE GENOMIC DNA]</scope>
    <source>
        <strain evidence="3">cv. Chardonnay</strain>
        <tissue evidence="2">Leaf</tissue>
    </source>
</reference>
<dbReference type="AlphaFoldDB" id="A0A438FDM1"/>
<sequence>MHPPMVLLAMASVGASSPYEWLSETMVGDAAVRDREVIMGNDLLSLHLVFSLCRQQLSSSELHLSLTTVCLAFVGALGVTVGVESRFWFNFGLKMSSKKKAASSARVGDAHEDVVPTEKAEQGAIVFLQGTIQCGAPVPPASVAHGIPPFHQDSTRLHSSQYYPGADGMQHHQHAPVRAPAFPSIGDGTARLDEGRGKGTGDGPGCVGGVEASDEALLSKLFLSDSGSGKKGPPRGLGGKGVF</sequence>
<accession>A0A438FDM1</accession>
<organism evidence="2 3">
    <name type="scientific">Vitis vinifera</name>
    <name type="common">Grape</name>
    <dbReference type="NCBI Taxonomy" id="29760"/>
    <lineage>
        <taxon>Eukaryota</taxon>
        <taxon>Viridiplantae</taxon>
        <taxon>Streptophyta</taxon>
        <taxon>Embryophyta</taxon>
        <taxon>Tracheophyta</taxon>
        <taxon>Spermatophyta</taxon>
        <taxon>Magnoliopsida</taxon>
        <taxon>eudicotyledons</taxon>
        <taxon>Gunneridae</taxon>
        <taxon>Pentapetalae</taxon>
        <taxon>rosids</taxon>
        <taxon>Vitales</taxon>
        <taxon>Vitaceae</taxon>
        <taxon>Viteae</taxon>
        <taxon>Vitis</taxon>
    </lineage>
</organism>
<evidence type="ECO:0000256" key="1">
    <source>
        <dbReference type="SAM" id="MobiDB-lite"/>
    </source>
</evidence>
<feature type="region of interest" description="Disordered" evidence="1">
    <location>
        <begin position="224"/>
        <end position="243"/>
    </location>
</feature>
<comment type="caution">
    <text evidence="2">The sequence shown here is derived from an EMBL/GenBank/DDBJ whole genome shotgun (WGS) entry which is preliminary data.</text>
</comment>
<feature type="compositionally biased region" description="Basic and acidic residues" evidence="1">
    <location>
        <begin position="190"/>
        <end position="199"/>
    </location>
</feature>
<dbReference type="Proteomes" id="UP000288805">
    <property type="component" value="Unassembled WGS sequence"/>
</dbReference>
<feature type="region of interest" description="Disordered" evidence="1">
    <location>
        <begin position="186"/>
        <end position="210"/>
    </location>
</feature>
<name>A0A438FDM1_VITVI</name>
<evidence type="ECO:0000313" key="2">
    <source>
        <dbReference type="EMBL" id="RVW58053.1"/>
    </source>
</evidence>
<dbReference type="EMBL" id="QGNW01000989">
    <property type="protein sequence ID" value="RVW58053.1"/>
    <property type="molecule type" value="Genomic_DNA"/>
</dbReference>
<proteinExistence type="predicted"/>